<dbReference type="InterPro" id="IPR012336">
    <property type="entry name" value="Thioredoxin-like_fold"/>
</dbReference>
<gene>
    <name evidence="3" type="ORF">KM031_07205</name>
</gene>
<accession>A0A975P8K8</accession>
<dbReference type="AlphaFoldDB" id="A0A975P8K8"/>
<comment type="function">
    <text evidence="1">May be required for disulfide bond formation in some proteins.</text>
</comment>
<dbReference type="Pfam" id="PF13462">
    <property type="entry name" value="Thioredoxin_4"/>
    <property type="match status" value="1"/>
</dbReference>
<feature type="domain" description="Thioredoxin" evidence="2">
    <location>
        <begin position="18"/>
        <end position="216"/>
    </location>
</feature>
<name>A0A975P8K8_9RHOB</name>
<reference evidence="3" key="1">
    <citation type="submission" date="2021-06" db="EMBL/GenBank/DDBJ databases">
        <title>Direct submission.</title>
        <authorList>
            <person name="Lee C.-S."/>
            <person name="Jin L."/>
        </authorList>
    </citation>
    <scope>NUCLEOTIDE SEQUENCE</scope>
    <source>
        <strain evidence="3">Con5</strain>
    </source>
</reference>
<dbReference type="SUPFAM" id="SSF52833">
    <property type="entry name" value="Thioredoxin-like"/>
    <property type="match status" value="1"/>
</dbReference>
<dbReference type="Proteomes" id="UP000679352">
    <property type="component" value="Chromosome"/>
</dbReference>
<sequence>MRGFHMIELTRRSLLGLAATTALVAVMGLPAFAEGEADAAALPEVPELVLGAADAKVTIMEYASYTCPHCASFHAAVFKPLKAEYIDTGKVKFVYREVYFDRYGLWASIMARCGGDMRYFGISSILFEKQQEWAASDDPAVVVENLKTIGRTAGLDSAALDACFKDEKMAEAMVAQFQKNMEADKVEGTPTLFINGVKHANMAYADLKALIDAELAK</sequence>
<dbReference type="InterPro" id="IPR006311">
    <property type="entry name" value="TAT_signal"/>
</dbReference>
<dbReference type="KEGG" id="gfu:KM031_07205"/>
<evidence type="ECO:0000259" key="2">
    <source>
        <dbReference type="PROSITE" id="PS51352"/>
    </source>
</evidence>
<organism evidence="3 4">
    <name type="scientific">Gemmobacter fulvus</name>
    <dbReference type="NCBI Taxonomy" id="2840474"/>
    <lineage>
        <taxon>Bacteria</taxon>
        <taxon>Pseudomonadati</taxon>
        <taxon>Pseudomonadota</taxon>
        <taxon>Alphaproteobacteria</taxon>
        <taxon>Rhodobacterales</taxon>
        <taxon>Paracoccaceae</taxon>
        <taxon>Gemmobacter</taxon>
    </lineage>
</organism>
<dbReference type="PROSITE" id="PS51352">
    <property type="entry name" value="THIOREDOXIN_2"/>
    <property type="match status" value="1"/>
</dbReference>
<evidence type="ECO:0000256" key="1">
    <source>
        <dbReference type="ARBA" id="ARBA00003565"/>
    </source>
</evidence>
<dbReference type="InterPro" id="IPR036249">
    <property type="entry name" value="Thioredoxin-like_sf"/>
</dbReference>
<dbReference type="EMBL" id="CP076361">
    <property type="protein sequence ID" value="QWK91649.1"/>
    <property type="molecule type" value="Genomic_DNA"/>
</dbReference>
<evidence type="ECO:0000313" key="4">
    <source>
        <dbReference type="Proteomes" id="UP000679352"/>
    </source>
</evidence>
<evidence type="ECO:0000313" key="3">
    <source>
        <dbReference type="EMBL" id="QWK91649.1"/>
    </source>
</evidence>
<protein>
    <submittedName>
        <fullName evidence="3">DsbA family protein</fullName>
    </submittedName>
</protein>
<dbReference type="Gene3D" id="3.40.30.10">
    <property type="entry name" value="Glutaredoxin"/>
    <property type="match status" value="1"/>
</dbReference>
<proteinExistence type="predicted"/>
<dbReference type="InterPro" id="IPR013766">
    <property type="entry name" value="Thioredoxin_domain"/>
</dbReference>
<dbReference type="PROSITE" id="PS51318">
    <property type="entry name" value="TAT"/>
    <property type="match status" value="1"/>
</dbReference>
<keyword evidence="4" id="KW-1185">Reference proteome</keyword>